<dbReference type="AlphaFoldDB" id="A0A8J0T690"/>
<evidence type="ECO:0000256" key="5">
    <source>
        <dbReference type="ARBA" id="ARBA00022725"/>
    </source>
</evidence>
<dbReference type="InterPro" id="IPR017452">
    <property type="entry name" value="GPCR_Rhodpsn_7TM"/>
</dbReference>
<dbReference type="OrthoDB" id="9445802at2759"/>
<dbReference type="PRINTS" id="PR00245">
    <property type="entry name" value="OLFACTORYR"/>
</dbReference>
<reference evidence="15" key="1">
    <citation type="submission" date="2025-08" db="UniProtKB">
        <authorList>
            <consortium name="RefSeq"/>
        </authorList>
    </citation>
    <scope>IDENTIFICATION</scope>
    <source>
        <strain evidence="15">Nigerian</strain>
        <tissue evidence="15">Liver and blood</tissue>
    </source>
</reference>
<dbReference type="InterPro" id="IPR000276">
    <property type="entry name" value="GPCR_Rhodpsn"/>
</dbReference>
<evidence type="ECO:0000256" key="6">
    <source>
        <dbReference type="ARBA" id="ARBA00022989"/>
    </source>
</evidence>
<feature type="domain" description="G-protein coupled receptors family 1 profile" evidence="13">
    <location>
        <begin position="44"/>
        <end position="293"/>
    </location>
</feature>
<feature type="transmembrane region" description="Helical" evidence="12">
    <location>
        <begin position="25"/>
        <end position="51"/>
    </location>
</feature>
<dbReference type="GO" id="GO:0005549">
    <property type="term" value="F:odorant binding"/>
    <property type="evidence" value="ECO:0000318"/>
    <property type="project" value="GO_Central"/>
</dbReference>
<evidence type="ECO:0000259" key="13">
    <source>
        <dbReference type="PROSITE" id="PS50262"/>
    </source>
</evidence>
<dbReference type="Gene3D" id="1.20.1070.10">
    <property type="entry name" value="Rhodopsin 7-helix transmembrane proteins"/>
    <property type="match status" value="1"/>
</dbReference>
<dbReference type="CDD" id="cd13954">
    <property type="entry name" value="7tmA_OR"/>
    <property type="match status" value="1"/>
</dbReference>
<dbReference type="InterPro" id="IPR000725">
    <property type="entry name" value="Olfact_rcpt"/>
</dbReference>
<evidence type="ECO:0000256" key="1">
    <source>
        <dbReference type="ARBA" id="ARBA00004651"/>
    </source>
</evidence>
<keyword evidence="4 11" id="KW-0812">Transmembrane</keyword>
<dbReference type="FunFam" id="1.10.1220.70:FF:000001">
    <property type="entry name" value="Olfactory receptor"/>
    <property type="match status" value="1"/>
</dbReference>
<feature type="transmembrane region" description="Helical" evidence="12">
    <location>
        <begin position="143"/>
        <end position="165"/>
    </location>
</feature>
<dbReference type="GO" id="GO:0005886">
    <property type="term" value="C:plasma membrane"/>
    <property type="evidence" value="ECO:0007669"/>
    <property type="project" value="UniProtKB-SubCell"/>
</dbReference>
<keyword evidence="14" id="KW-1185">Reference proteome</keyword>
<dbReference type="PROSITE" id="PS00237">
    <property type="entry name" value="G_PROTEIN_RECEP_F1_1"/>
    <property type="match status" value="1"/>
</dbReference>
<dbReference type="Xenbase" id="XB-GENE-29091103">
    <property type="gene designation" value="or5do4c"/>
</dbReference>
<gene>
    <name evidence="16" type="primary">or5do4c</name>
    <name evidence="15" type="synonym">LOC108648288</name>
</gene>
<sequence length="316" mass="35778">MIVNSMENLTSADRFILLGLTSTPYLQELCVLLILIIYLVTIGGNLLLIIVVGTSVQLQTPMYFFLCNLSVIDICFSSTIVPKLLINTVARDKSVSLLGCGVQMYFHLALGSTECIILSVMAYDRYAAICKPLHYYKLMNKRVCISLASGSWAVSLINSAIHVVFTFQLPFCRSNHLNHFFCEIPPFLYISCRDTWFNEVAMYISATLIGIGSFFFTLISYVYIVLTILKMCSSQGRIKTFSTCASHLTVVLLYYVTIMFMYLRPHLDYYPETSKTVSLIYTVLTPMLNPIIYSIRNGEVKSSIKNKLTIETLKKF</sequence>
<evidence type="ECO:0000256" key="9">
    <source>
        <dbReference type="ARBA" id="ARBA00023170"/>
    </source>
</evidence>
<evidence type="ECO:0000256" key="4">
    <source>
        <dbReference type="ARBA" id="ARBA00022692"/>
    </source>
</evidence>
<evidence type="ECO:0000256" key="10">
    <source>
        <dbReference type="ARBA" id="ARBA00023224"/>
    </source>
</evidence>
<evidence type="ECO:0000256" key="2">
    <source>
        <dbReference type="ARBA" id="ARBA00010663"/>
    </source>
</evidence>
<dbReference type="Pfam" id="PF13853">
    <property type="entry name" value="7tm_4"/>
    <property type="match status" value="1"/>
</dbReference>
<dbReference type="PRINTS" id="PR00237">
    <property type="entry name" value="GPCRRHODOPSN"/>
</dbReference>
<dbReference type="GO" id="GO:0004984">
    <property type="term" value="F:olfactory receptor activity"/>
    <property type="evidence" value="ECO:0000318"/>
    <property type="project" value="GO_Central"/>
</dbReference>
<dbReference type="PANTHER" id="PTHR26452">
    <property type="entry name" value="OLFACTORY RECEPTOR"/>
    <property type="match status" value="1"/>
</dbReference>
<evidence type="ECO:0000313" key="16">
    <source>
        <dbReference type="Xenbase" id="XB-GENE-29091103"/>
    </source>
</evidence>
<proteinExistence type="inferred from homology"/>
<evidence type="ECO:0000256" key="8">
    <source>
        <dbReference type="ARBA" id="ARBA00023136"/>
    </source>
</evidence>
<keyword evidence="3 12" id="KW-1003">Cell membrane</keyword>
<evidence type="ECO:0000256" key="12">
    <source>
        <dbReference type="RuleBase" id="RU363047"/>
    </source>
</evidence>
<keyword evidence="10 11" id="KW-0807">Transducer</keyword>
<dbReference type="OMA" id="WIHELIN"/>
<feature type="transmembrane region" description="Helical" evidence="12">
    <location>
        <begin position="105"/>
        <end position="123"/>
    </location>
</feature>
<evidence type="ECO:0000256" key="3">
    <source>
        <dbReference type="ARBA" id="ARBA00022475"/>
    </source>
</evidence>
<dbReference type="AGR" id="Xenbase:XB-GENE-29091103"/>
<dbReference type="InterPro" id="IPR050516">
    <property type="entry name" value="Olfactory_GPCR"/>
</dbReference>
<feature type="transmembrane region" description="Helical" evidence="12">
    <location>
        <begin position="203"/>
        <end position="229"/>
    </location>
</feature>
<keyword evidence="6 12" id="KW-1133">Transmembrane helix</keyword>
<dbReference type="RefSeq" id="XP_017951977.2">
    <property type="nucleotide sequence ID" value="XM_018096488.2"/>
</dbReference>
<dbReference type="PROSITE" id="PS50262">
    <property type="entry name" value="G_PROTEIN_RECEP_F1_2"/>
    <property type="match status" value="1"/>
</dbReference>
<protein>
    <recommendedName>
        <fullName evidence="12">Olfactory receptor</fullName>
    </recommendedName>
</protein>
<keyword evidence="9 11" id="KW-0675">Receptor</keyword>
<keyword evidence="8 12" id="KW-0472">Membrane</keyword>
<keyword evidence="7 11" id="KW-0297">G-protein coupled receptor</keyword>
<feature type="transmembrane region" description="Helical" evidence="12">
    <location>
        <begin position="241"/>
        <end position="264"/>
    </location>
</feature>
<organism evidence="14 15">
    <name type="scientific">Xenopus tropicalis</name>
    <name type="common">Western clawed frog</name>
    <name type="synonym">Silurana tropicalis</name>
    <dbReference type="NCBI Taxonomy" id="8364"/>
    <lineage>
        <taxon>Eukaryota</taxon>
        <taxon>Metazoa</taxon>
        <taxon>Chordata</taxon>
        <taxon>Craniata</taxon>
        <taxon>Vertebrata</taxon>
        <taxon>Euteleostomi</taxon>
        <taxon>Amphibia</taxon>
        <taxon>Batrachia</taxon>
        <taxon>Anura</taxon>
        <taxon>Pipoidea</taxon>
        <taxon>Pipidae</taxon>
        <taxon>Xenopodinae</taxon>
        <taxon>Xenopus</taxon>
        <taxon>Silurana</taxon>
    </lineage>
</organism>
<evidence type="ECO:0000313" key="15">
    <source>
        <dbReference type="RefSeq" id="XP_017951977.2"/>
    </source>
</evidence>
<evidence type="ECO:0000313" key="14">
    <source>
        <dbReference type="Proteomes" id="UP000008143"/>
    </source>
</evidence>
<accession>A0A8J0T690</accession>
<evidence type="ECO:0000256" key="7">
    <source>
        <dbReference type="ARBA" id="ARBA00023040"/>
    </source>
</evidence>
<feature type="transmembrane region" description="Helical" evidence="12">
    <location>
        <begin position="276"/>
        <end position="295"/>
    </location>
</feature>
<name>A0A8J0T690_XENTR</name>
<dbReference type="FunFam" id="1.20.1070.10:FF:000015">
    <property type="entry name" value="Olfactory receptor"/>
    <property type="match status" value="1"/>
</dbReference>
<dbReference type="Proteomes" id="UP000008143">
    <property type="component" value="Chromosome 8"/>
</dbReference>
<keyword evidence="5 12" id="KW-0552">Olfaction</keyword>
<comment type="similarity">
    <text evidence="2 11">Belongs to the G-protein coupled receptor 1 family.</text>
</comment>
<dbReference type="SUPFAM" id="SSF81321">
    <property type="entry name" value="Family A G protein-coupled receptor-like"/>
    <property type="match status" value="1"/>
</dbReference>
<feature type="transmembrane region" description="Helical" evidence="12">
    <location>
        <begin position="63"/>
        <end position="85"/>
    </location>
</feature>
<keyword evidence="12" id="KW-0716">Sensory transduction</keyword>
<dbReference type="GO" id="GO:0004930">
    <property type="term" value="F:G protein-coupled receptor activity"/>
    <property type="evidence" value="ECO:0007669"/>
    <property type="project" value="UniProtKB-KW"/>
</dbReference>
<dbReference type="KEGG" id="xtr:108648288"/>
<evidence type="ECO:0000256" key="11">
    <source>
        <dbReference type="RuleBase" id="RU000688"/>
    </source>
</evidence>
<comment type="subcellular location">
    <subcellularLocation>
        <location evidence="1 12">Cell membrane</location>
        <topology evidence="1 12">Multi-pass membrane protein</topology>
    </subcellularLocation>
</comment>